<evidence type="ECO:0000313" key="2">
    <source>
        <dbReference type="Proteomes" id="UP000799754"/>
    </source>
</evidence>
<dbReference type="EMBL" id="MU006740">
    <property type="protein sequence ID" value="KAF2622965.1"/>
    <property type="molecule type" value="Genomic_DNA"/>
</dbReference>
<proteinExistence type="predicted"/>
<evidence type="ECO:0000313" key="1">
    <source>
        <dbReference type="EMBL" id="KAF2622965.1"/>
    </source>
</evidence>
<protein>
    <submittedName>
        <fullName evidence="1">Uncharacterized protein</fullName>
    </submittedName>
</protein>
<name>A0ACB6RLZ4_9PLEO</name>
<organism evidence="1 2">
    <name type="scientific">Macroventuria anomochaeta</name>
    <dbReference type="NCBI Taxonomy" id="301207"/>
    <lineage>
        <taxon>Eukaryota</taxon>
        <taxon>Fungi</taxon>
        <taxon>Dikarya</taxon>
        <taxon>Ascomycota</taxon>
        <taxon>Pezizomycotina</taxon>
        <taxon>Dothideomycetes</taxon>
        <taxon>Pleosporomycetidae</taxon>
        <taxon>Pleosporales</taxon>
        <taxon>Pleosporineae</taxon>
        <taxon>Didymellaceae</taxon>
        <taxon>Macroventuria</taxon>
    </lineage>
</organism>
<comment type="caution">
    <text evidence="1">The sequence shown here is derived from an EMBL/GenBank/DDBJ whole genome shotgun (WGS) entry which is preliminary data.</text>
</comment>
<keyword evidence="2" id="KW-1185">Reference proteome</keyword>
<dbReference type="Proteomes" id="UP000799754">
    <property type="component" value="Unassembled WGS sequence"/>
</dbReference>
<accession>A0ACB6RLZ4</accession>
<sequence length="318" mass="33813">MFAAAPDLTNSPNSLCSQDCGSQLQTSMLTGESVFQSVRLAQYANAIRRAWWTSCTLSTFLGDQPPKATKKPGKQTLLVAVALAGFTYAQAKDIPDSERLDVVFGPRPIHAPGALMHPGHMSNIPDISTPAWDPSTPSALLFMVDLDWPLDNQRVSRLHWLVTGLTLSSTTPPSGREQYRSFEYPRPAGGAVHAACASCLGNGDSFDDDDGTLVAAETRAPFVVSQFLLDCGLDEAHVLARNHVRVRNLAGHPTTTFPPARQATGTLEDAVSEESAGSRQLAATTTTGGAGSLGYARGTAFWAIVMISVSVVFAAIIL</sequence>
<gene>
    <name evidence="1" type="ORF">BU25DRAFT_425223</name>
</gene>
<reference evidence="1" key="1">
    <citation type="journal article" date="2020" name="Stud. Mycol.">
        <title>101 Dothideomycetes genomes: a test case for predicting lifestyles and emergence of pathogens.</title>
        <authorList>
            <person name="Haridas S."/>
            <person name="Albert R."/>
            <person name="Binder M."/>
            <person name="Bloem J."/>
            <person name="Labutti K."/>
            <person name="Salamov A."/>
            <person name="Andreopoulos B."/>
            <person name="Baker S."/>
            <person name="Barry K."/>
            <person name="Bills G."/>
            <person name="Bluhm B."/>
            <person name="Cannon C."/>
            <person name="Castanera R."/>
            <person name="Culley D."/>
            <person name="Daum C."/>
            <person name="Ezra D."/>
            <person name="Gonzalez J."/>
            <person name="Henrissat B."/>
            <person name="Kuo A."/>
            <person name="Liang C."/>
            <person name="Lipzen A."/>
            <person name="Lutzoni F."/>
            <person name="Magnuson J."/>
            <person name="Mondo S."/>
            <person name="Nolan M."/>
            <person name="Ohm R."/>
            <person name="Pangilinan J."/>
            <person name="Park H.-J."/>
            <person name="Ramirez L."/>
            <person name="Alfaro M."/>
            <person name="Sun H."/>
            <person name="Tritt A."/>
            <person name="Yoshinaga Y."/>
            <person name="Zwiers L.-H."/>
            <person name="Turgeon B."/>
            <person name="Goodwin S."/>
            <person name="Spatafora J."/>
            <person name="Crous P."/>
            <person name="Grigoriev I."/>
        </authorList>
    </citation>
    <scope>NUCLEOTIDE SEQUENCE</scope>
    <source>
        <strain evidence="1">CBS 525.71</strain>
    </source>
</reference>